<dbReference type="PROSITE" id="PS50931">
    <property type="entry name" value="HTH_LYSR"/>
    <property type="match status" value="1"/>
</dbReference>
<dbReference type="EMBL" id="BJUZ01000001">
    <property type="protein sequence ID" value="GEK92933.1"/>
    <property type="molecule type" value="Genomic_DNA"/>
</dbReference>
<accession>A0A511B026</accession>
<dbReference type="GO" id="GO:0043565">
    <property type="term" value="F:sequence-specific DNA binding"/>
    <property type="evidence" value="ECO:0007669"/>
    <property type="project" value="TreeGrafter"/>
</dbReference>
<dbReference type="PANTHER" id="PTHR30537">
    <property type="entry name" value="HTH-TYPE TRANSCRIPTIONAL REGULATOR"/>
    <property type="match status" value="1"/>
</dbReference>
<keyword evidence="2" id="KW-0805">Transcription regulation</keyword>
<dbReference type="InterPro" id="IPR000847">
    <property type="entry name" value="LysR_HTH_N"/>
</dbReference>
<dbReference type="InterPro" id="IPR058163">
    <property type="entry name" value="LysR-type_TF_proteobact-type"/>
</dbReference>
<dbReference type="GO" id="GO:0006351">
    <property type="term" value="P:DNA-templated transcription"/>
    <property type="evidence" value="ECO:0007669"/>
    <property type="project" value="TreeGrafter"/>
</dbReference>
<evidence type="ECO:0000256" key="2">
    <source>
        <dbReference type="ARBA" id="ARBA00023015"/>
    </source>
</evidence>
<dbReference type="AlphaFoldDB" id="A0A511B026"/>
<gene>
    <name evidence="6" type="ORF">GWA01_07030</name>
</gene>
<comment type="similarity">
    <text evidence="1">Belongs to the LysR transcriptional regulatory family.</text>
</comment>
<dbReference type="Gene3D" id="1.10.10.10">
    <property type="entry name" value="Winged helix-like DNA-binding domain superfamily/Winged helix DNA-binding domain"/>
    <property type="match status" value="1"/>
</dbReference>
<dbReference type="Pfam" id="PF00126">
    <property type="entry name" value="HTH_1"/>
    <property type="match status" value="1"/>
</dbReference>
<sequence length="306" mass="33975">MLDRITGMQVFVRVAALGSFSAAGRDLSLSQTMITKHIVALETRMGSTLFHRSTRKLSLTESGRLFLDGCQKILADISEVEHTVGRQKLEPHGKLRLNAPVSFAIRHLGPLMPEFSRRYPFVTVELGLNDRSVDLIEEGWDLTLRIRQMASSTLRTRKLADVRFAICASPAYLERAGTPKRIAELSEHTCLGYTLSPNVGPSRWSFGPNGEKSISVKCALTANNGDVLREAAVAGQGIIYQPSFIVNEELHDGRLKRLELDYPTIEGPSLHAVYPPSDHVPLKVRAMIDYLVECYGPVPPWDRVPS</sequence>
<reference evidence="6 7" key="1">
    <citation type="submission" date="2019-07" db="EMBL/GenBank/DDBJ databases">
        <title>Whole genome shotgun sequence of Gluconobacter wancherniae NBRC 103581.</title>
        <authorList>
            <person name="Hosoyama A."/>
            <person name="Uohara A."/>
            <person name="Ohji S."/>
            <person name="Ichikawa N."/>
        </authorList>
    </citation>
    <scope>NUCLEOTIDE SEQUENCE [LARGE SCALE GENOMIC DNA]</scope>
    <source>
        <strain evidence="6 7">NBRC 103581</strain>
    </source>
</reference>
<dbReference type="SUPFAM" id="SSF53850">
    <property type="entry name" value="Periplasmic binding protein-like II"/>
    <property type="match status" value="1"/>
</dbReference>
<dbReference type="InterPro" id="IPR036388">
    <property type="entry name" value="WH-like_DNA-bd_sf"/>
</dbReference>
<evidence type="ECO:0000256" key="3">
    <source>
        <dbReference type="ARBA" id="ARBA00023125"/>
    </source>
</evidence>
<dbReference type="Pfam" id="PF03466">
    <property type="entry name" value="LysR_substrate"/>
    <property type="match status" value="1"/>
</dbReference>
<dbReference type="SUPFAM" id="SSF46785">
    <property type="entry name" value="Winged helix' DNA-binding domain"/>
    <property type="match status" value="1"/>
</dbReference>
<dbReference type="GO" id="GO:0003700">
    <property type="term" value="F:DNA-binding transcription factor activity"/>
    <property type="evidence" value="ECO:0007669"/>
    <property type="project" value="InterPro"/>
</dbReference>
<name>A0A511B026_9PROT</name>
<keyword evidence="7" id="KW-1185">Reference proteome</keyword>
<evidence type="ECO:0000256" key="4">
    <source>
        <dbReference type="ARBA" id="ARBA00023163"/>
    </source>
</evidence>
<evidence type="ECO:0000256" key="1">
    <source>
        <dbReference type="ARBA" id="ARBA00009437"/>
    </source>
</evidence>
<dbReference type="PRINTS" id="PR00039">
    <property type="entry name" value="HTHLYSR"/>
</dbReference>
<protein>
    <submittedName>
        <fullName evidence="6">Transcriptional regulator</fullName>
    </submittedName>
</protein>
<dbReference type="InterPro" id="IPR005119">
    <property type="entry name" value="LysR_subst-bd"/>
</dbReference>
<dbReference type="FunFam" id="3.40.190.290:FF:000001">
    <property type="entry name" value="Transcriptional regulator, LysR family"/>
    <property type="match status" value="1"/>
</dbReference>
<dbReference type="CDD" id="cd08422">
    <property type="entry name" value="PBP2_CrgA_like"/>
    <property type="match status" value="1"/>
</dbReference>
<dbReference type="RefSeq" id="WP_146794059.1">
    <property type="nucleotide sequence ID" value="NZ_BARC01000004.1"/>
</dbReference>
<proteinExistence type="inferred from homology"/>
<dbReference type="OrthoDB" id="9812435at2"/>
<dbReference type="Proteomes" id="UP000321230">
    <property type="component" value="Unassembled WGS sequence"/>
</dbReference>
<evidence type="ECO:0000313" key="7">
    <source>
        <dbReference type="Proteomes" id="UP000321230"/>
    </source>
</evidence>
<keyword evidence="4" id="KW-0804">Transcription</keyword>
<evidence type="ECO:0000313" key="6">
    <source>
        <dbReference type="EMBL" id="GEK92933.1"/>
    </source>
</evidence>
<comment type="caution">
    <text evidence="6">The sequence shown here is derived from an EMBL/GenBank/DDBJ whole genome shotgun (WGS) entry which is preliminary data.</text>
</comment>
<keyword evidence="3" id="KW-0238">DNA-binding</keyword>
<feature type="domain" description="HTH lysR-type" evidence="5">
    <location>
        <begin position="3"/>
        <end position="60"/>
    </location>
</feature>
<dbReference type="FunFam" id="1.10.10.10:FF:000001">
    <property type="entry name" value="LysR family transcriptional regulator"/>
    <property type="match status" value="1"/>
</dbReference>
<organism evidence="6 7">
    <name type="scientific">Gluconobacter wancherniae NBRC 103581</name>
    <dbReference type="NCBI Taxonomy" id="656744"/>
    <lineage>
        <taxon>Bacteria</taxon>
        <taxon>Pseudomonadati</taxon>
        <taxon>Pseudomonadota</taxon>
        <taxon>Alphaproteobacteria</taxon>
        <taxon>Acetobacterales</taxon>
        <taxon>Acetobacteraceae</taxon>
        <taxon>Gluconobacter</taxon>
    </lineage>
</organism>
<dbReference type="PANTHER" id="PTHR30537:SF5">
    <property type="entry name" value="HTH-TYPE TRANSCRIPTIONAL ACTIVATOR TTDR-RELATED"/>
    <property type="match status" value="1"/>
</dbReference>
<evidence type="ECO:0000259" key="5">
    <source>
        <dbReference type="PROSITE" id="PS50931"/>
    </source>
</evidence>
<dbReference type="Gene3D" id="3.40.190.290">
    <property type="match status" value="1"/>
</dbReference>
<dbReference type="InterPro" id="IPR036390">
    <property type="entry name" value="WH_DNA-bd_sf"/>
</dbReference>